<reference evidence="2" key="2">
    <citation type="journal article" date="2022" name="Plant Pathol J">
        <title>Comparative Genomic Analysis of Pathogenic Factors of Pectobacterium Species Isolated in South Korea Using Whole-Genome Sequencing.</title>
        <authorList>
            <person name="Jee S."/>
            <person name="Kang I.J."/>
            <person name="Bak G."/>
            <person name="Kang S."/>
            <person name="Lee J."/>
            <person name="Heu S."/>
            <person name="Hwang I."/>
        </authorList>
    </citation>
    <scope>NUCLEOTIDE SEQUENCE</scope>
    <source>
        <strain evidence="2">PZ1</strain>
    </source>
</reference>
<organism evidence="2 3">
    <name type="scientific">Pectobacterium parvum</name>
    <dbReference type="NCBI Taxonomy" id="2778550"/>
    <lineage>
        <taxon>Bacteria</taxon>
        <taxon>Pseudomonadati</taxon>
        <taxon>Pseudomonadota</taxon>
        <taxon>Gammaproteobacteria</taxon>
        <taxon>Enterobacterales</taxon>
        <taxon>Pectobacteriaceae</taxon>
        <taxon>Pectobacterium</taxon>
    </lineage>
</organism>
<dbReference type="RefSeq" id="WP_161547054.1">
    <property type="nucleotide sequence ID" value="NZ_CP046377.1"/>
</dbReference>
<dbReference type="EMBL" id="CP046377">
    <property type="protein sequence ID" value="QHQ25892.1"/>
    <property type="molecule type" value="Genomic_DNA"/>
</dbReference>
<dbReference type="Proteomes" id="UP001617714">
    <property type="component" value="Unassembled WGS sequence"/>
</dbReference>
<keyword evidence="4" id="KW-1185">Reference proteome</keyword>
<reference evidence="1 4" key="3">
    <citation type="submission" date="2024-10" db="EMBL/GenBank/DDBJ databases">
        <authorList>
            <person name="Lu C.-H."/>
        </authorList>
    </citation>
    <scope>NUCLEOTIDE SEQUENCE [LARGE SCALE GENOMIC DNA]</scope>
    <source>
        <strain evidence="1 4">22QBSP01-2</strain>
    </source>
</reference>
<dbReference type="Proteomes" id="UP000464054">
    <property type="component" value="Chromosome"/>
</dbReference>
<name>A0AAP9IIU1_9GAMM</name>
<evidence type="ECO:0000313" key="4">
    <source>
        <dbReference type="Proteomes" id="UP001617714"/>
    </source>
</evidence>
<accession>A0AAP9IIU1</accession>
<gene>
    <name evidence="1" type="ORF">ACIPSN_19695</name>
    <name evidence="2" type="ORF">GMX10_19035</name>
</gene>
<sequence length="74" mass="8437">MFITCTTTDSLRKTVNAFKNEDGNLVVERSLPFRKVIDITYPKDLAGSWVFSDPEEFYISISYGVQGLIYKPIP</sequence>
<evidence type="ECO:0000313" key="2">
    <source>
        <dbReference type="EMBL" id="QHQ25892.1"/>
    </source>
</evidence>
<reference evidence="3" key="1">
    <citation type="submission" date="2019-11" db="EMBL/GenBank/DDBJ databases">
        <authorList>
            <person name="Jee S."/>
        </authorList>
    </citation>
    <scope>NUCLEOTIDE SEQUENCE [LARGE SCALE GENOMIC DNA]</scope>
    <source>
        <strain evidence="3">PZ1</strain>
    </source>
</reference>
<dbReference type="EMBL" id="JBIXKD010000028">
    <property type="protein sequence ID" value="MFJ5323532.1"/>
    <property type="molecule type" value="Genomic_DNA"/>
</dbReference>
<evidence type="ECO:0000313" key="3">
    <source>
        <dbReference type="Proteomes" id="UP000464054"/>
    </source>
</evidence>
<proteinExistence type="predicted"/>
<dbReference type="AlphaFoldDB" id="A0AAP9IIU1"/>
<protein>
    <submittedName>
        <fullName evidence="2">Uncharacterized protein</fullName>
    </submittedName>
</protein>
<evidence type="ECO:0000313" key="1">
    <source>
        <dbReference type="EMBL" id="MFJ5323532.1"/>
    </source>
</evidence>